<gene>
    <name evidence="8" type="ORF">BaRGS_00006426</name>
</gene>
<comment type="caution">
    <text evidence="8">The sequence shown here is derived from an EMBL/GenBank/DDBJ whole genome shotgun (WGS) entry which is preliminary data.</text>
</comment>
<feature type="transmembrane region" description="Helical" evidence="5">
    <location>
        <begin position="110"/>
        <end position="131"/>
    </location>
</feature>
<dbReference type="Gene3D" id="3.30.40.10">
    <property type="entry name" value="Zinc/RING finger domain, C3HC4 (zinc finger)"/>
    <property type="match status" value="1"/>
</dbReference>
<dbReference type="AlphaFoldDB" id="A0ABD0LTM5"/>
<dbReference type="SMART" id="SM00454">
    <property type="entry name" value="SAM"/>
    <property type="match status" value="1"/>
</dbReference>
<keyword evidence="5" id="KW-0472">Membrane</keyword>
<evidence type="ECO:0000259" key="6">
    <source>
        <dbReference type="PROSITE" id="PS50089"/>
    </source>
</evidence>
<feature type="transmembrane region" description="Helical" evidence="5">
    <location>
        <begin position="291"/>
        <end position="313"/>
    </location>
</feature>
<evidence type="ECO:0000256" key="5">
    <source>
        <dbReference type="SAM" id="Phobius"/>
    </source>
</evidence>
<dbReference type="Gene3D" id="1.10.150.50">
    <property type="entry name" value="Transcription Factor, Ets-1"/>
    <property type="match status" value="1"/>
</dbReference>
<dbReference type="Proteomes" id="UP001519460">
    <property type="component" value="Unassembled WGS sequence"/>
</dbReference>
<keyword evidence="9" id="KW-1185">Reference proteome</keyword>
<dbReference type="EMBL" id="JACVVK020000026">
    <property type="protein sequence ID" value="KAK7502473.1"/>
    <property type="molecule type" value="Genomic_DNA"/>
</dbReference>
<organism evidence="8 9">
    <name type="scientific">Batillaria attramentaria</name>
    <dbReference type="NCBI Taxonomy" id="370345"/>
    <lineage>
        <taxon>Eukaryota</taxon>
        <taxon>Metazoa</taxon>
        <taxon>Spiralia</taxon>
        <taxon>Lophotrochozoa</taxon>
        <taxon>Mollusca</taxon>
        <taxon>Gastropoda</taxon>
        <taxon>Caenogastropoda</taxon>
        <taxon>Sorbeoconcha</taxon>
        <taxon>Cerithioidea</taxon>
        <taxon>Batillariidae</taxon>
        <taxon>Batillaria</taxon>
    </lineage>
</organism>
<dbReference type="Pfam" id="PF00536">
    <property type="entry name" value="SAM_1"/>
    <property type="match status" value="1"/>
</dbReference>
<dbReference type="PANTHER" id="PTHR15898">
    <property type="entry name" value="BIFUNCTIONAL APOPTOSIS REGULATOR"/>
    <property type="match status" value="1"/>
</dbReference>
<evidence type="ECO:0000256" key="4">
    <source>
        <dbReference type="PROSITE-ProRule" id="PRU00175"/>
    </source>
</evidence>
<evidence type="ECO:0000313" key="8">
    <source>
        <dbReference type="EMBL" id="KAK7502473.1"/>
    </source>
</evidence>
<evidence type="ECO:0000256" key="3">
    <source>
        <dbReference type="ARBA" id="ARBA00022833"/>
    </source>
</evidence>
<dbReference type="GO" id="GO:0008270">
    <property type="term" value="F:zinc ion binding"/>
    <property type="evidence" value="ECO:0007669"/>
    <property type="project" value="UniProtKB-KW"/>
</dbReference>
<proteinExistence type="predicted"/>
<dbReference type="SUPFAM" id="SSF47769">
    <property type="entry name" value="SAM/Pointed domain"/>
    <property type="match status" value="1"/>
</dbReference>
<dbReference type="SUPFAM" id="SSF57850">
    <property type="entry name" value="RING/U-box"/>
    <property type="match status" value="1"/>
</dbReference>
<dbReference type="SMART" id="SM00184">
    <property type="entry name" value="RING"/>
    <property type="match status" value="1"/>
</dbReference>
<evidence type="ECO:0000256" key="2">
    <source>
        <dbReference type="ARBA" id="ARBA00022771"/>
    </source>
</evidence>
<feature type="domain" description="SAM" evidence="7">
    <location>
        <begin position="149"/>
        <end position="214"/>
    </location>
</feature>
<keyword evidence="5" id="KW-0812">Transmembrane</keyword>
<dbReference type="PANTHER" id="PTHR15898:SF13">
    <property type="entry name" value="BIFUNCTIONAL APOPTOSIS REGULATOR"/>
    <property type="match status" value="1"/>
</dbReference>
<dbReference type="InterPro" id="IPR001841">
    <property type="entry name" value="Znf_RING"/>
</dbReference>
<dbReference type="InterPro" id="IPR013761">
    <property type="entry name" value="SAM/pointed_sf"/>
</dbReference>
<reference evidence="8 9" key="1">
    <citation type="journal article" date="2023" name="Sci. Data">
        <title>Genome assembly of the Korean intertidal mud-creeper Batillaria attramentaria.</title>
        <authorList>
            <person name="Patra A.K."/>
            <person name="Ho P.T."/>
            <person name="Jun S."/>
            <person name="Lee S.J."/>
            <person name="Kim Y."/>
            <person name="Won Y.J."/>
        </authorList>
    </citation>
    <scope>NUCLEOTIDE SEQUENCE [LARGE SCALE GENOMIC DNA]</scope>
    <source>
        <strain evidence="8">Wonlab-2016</strain>
    </source>
</reference>
<dbReference type="CDD" id="cd16497">
    <property type="entry name" value="RING-HC_BAR"/>
    <property type="match status" value="1"/>
</dbReference>
<evidence type="ECO:0008006" key="10">
    <source>
        <dbReference type="Google" id="ProtNLM"/>
    </source>
</evidence>
<name>A0ABD0LTM5_9CAEN</name>
<feature type="transmembrane region" description="Helical" evidence="5">
    <location>
        <begin position="319"/>
        <end position="342"/>
    </location>
</feature>
<dbReference type="PROSITE" id="PS00518">
    <property type="entry name" value="ZF_RING_1"/>
    <property type="match status" value="1"/>
</dbReference>
<dbReference type="PROSITE" id="PS50105">
    <property type="entry name" value="SAM_DOMAIN"/>
    <property type="match status" value="1"/>
</dbReference>
<keyword evidence="3" id="KW-0862">Zinc</keyword>
<dbReference type="InterPro" id="IPR017907">
    <property type="entry name" value="Znf_RING_CS"/>
</dbReference>
<evidence type="ECO:0000256" key="1">
    <source>
        <dbReference type="ARBA" id="ARBA00022723"/>
    </source>
</evidence>
<keyword evidence="1" id="KW-0479">Metal-binding</keyword>
<feature type="transmembrane region" description="Helical" evidence="5">
    <location>
        <begin position="362"/>
        <end position="386"/>
    </location>
</feature>
<keyword evidence="2 4" id="KW-0863">Zinc-finger</keyword>
<evidence type="ECO:0000259" key="7">
    <source>
        <dbReference type="PROSITE" id="PS50105"/>
    </source>
</evidence>
<evidence type="ECO:0000313" key="9">
    <source>
        <dbReference type="Proteomes" id="UP001519460"/>
    </source>
</evidence>
<dbReference type="InterPro" id="IPR013083">
    <property type="entry name" value="Znf_RING/FYVE/PHD"/>
</dbReference>
<accession>A0ABD0LTM5</accession>
<keyword evidence="5" id="KW-1133">Transmembrane helix</keyword>
<feature type="domain" description="RING-type" evidence="6">
    <location>
        <begin position="10"/>
        <end position="50"/>
    </location>
</feature>
<dbReference type="Pfam" id="PF13920">
    <property type="entry name" value="zf-C3HC4_3"/>
    <property type="match status" value="1"/>
</dbReference>
<protein>
    <recommendedName>
        <fullName evidence="10">Bifunctional apoptosis regulator</fullName>
    </recommendedName>
</protein>
<dbReference type="InterPro" id="IPR001660">
    <property type="entry name" value="SAM"/>
</dbReference>
<dbReference type="PROSITE" id="PS50089">
    <property type="entry name" value="ZF_RING_2"/>
    <property type="match status" value="1"/>
</dbReference>
<sequence length="407" mass="47081">MDGYDEEFTCSVCLNLIVDPTTLNCGHNLCRLCLARWFLTSKKKECPTCRQEWEGHPKINKSLRNIIARMHPEQLGEREQDVASLEDSQTLVENFEKALTKAKEQKKGDYGSFFSGMIIALGIVVIAYLVYYWRGREDNVLVGKPLAAWHPQDVANWLDSMGWAHPYSTVAREQGIDGHMLMGISDDKLLQLLNVTDSVHQNALQVAIQSIRETGVKMPETLWEYKALYPGRALFLVYALKDFPRTTMLFLYFYDYEDSFLPFLHTTAPREWGVYPHTDTGKLPDPTTFQWLVFLLFMLSFPYGMLGLFAWSLRSVHTLTPYITIASCVLLTLLDSTFYGDVLCRGAYREWKFYAKQHMKQLLSCIMFGVFWPVTPAFICDVVFYVCLYMSPMQLLKTVRERMEERN</sequence>